<dbReference type="AlphaFoldDB" id="A0AAD7GY56"/>
<name>A0AAD7GY56_MYCRO</name>
<evidence type="ECO:0000313" key="3">
    <source>
        <dbReference type="Proteomes" id="UP001221757"/>
    </source>
</evidence>
<dbReference type="Proteomes" id="UP001221757">
    <property type="component" value="Unassembled WGS sequence"/>
</dbReference>
<proteinExistence type="predicted"/>
<comment type="caution">
    <text evidence="2">The sequence shown here is derived from an EMBL/GenBank/DDBJ whole genome shotgun (WGS) entry which is preliminary data.</text>
</comment>
<dbReference type="EMBL" id="JARKIE010000005">
    <property type="protein sequence ID" value="KAJ7707617.1"/>
    <property type="molecule type" value="Genomic_DNA"/>
</dbReference>
<feature type="transmembrane region" description="Helical" evidence="1">
    <location>
        <begin position="158"/>
        <end position="181"/>
    </location>
</feature>
<keyword evidence="1" id="KW-1133">Transmembrane helix</keyword>
<accession>A0AAD7GY56</accession>
<evidence type="ECO:0000256" key="1">
    <source>
        <dbReference type="SAM" id="Phobius"/>
    </source>
</evidence>
<keyword evidence="3" id="KW-1185">Reference proteome</keyword>
<reference evidence="2" key="1">
    <citation type="submission" date="2023-03" db="EMBL/GenBank/DDBJ databases">
        <title>Massive genome expansion in bonnet fungi (Mycena s.s.) driven by repeated elements and novel gene families across ecological guilds.</title>
        <authorList>
            <consortium name="Lawrence Berkeley National Laboratory"/>
            <person name="Harder C.B."/>
            <person name="Miyauchi S."/>
            <person name="Viragh M."/>
            <person name="Kuo A."/>
            <person name="Thoen E."/>
            <person name="Andreopoulos B."/>
            <person name="Lu D."/>
            <person name="Skrede I."/>
            <person name="Drula E."/>
            <person name="Henrissat B."/>
            <person name="Morin E."/>
            <person name="Kohler A."/>
            <person name="Barry K."/>
            <person name="LaButti K."/>
            <person name="Morin E."/>
            <person name="Salamov A."/>
            <person name="Lipzen A."/>
            <person name="Mereny Z."/>
            <person name="Hegedus B."/>
            <person name="Baldrian P."/>
            <person name="Stursova M."/>
            <person name="Weitz H."/>
            <person name="Taylor A."/>
            <person name="Grigoriev I.V."/>
            <person name="Nagy L.G."/>
            <person name="Martin F."/>
            <person name="Kauserud H."/>
        </authorList>
    </citation>
    <scope>NUCLEOTIDE SEQUENCE</scope>
    <source>
        <strain evidence="2">CBHHK067</strain>
    </source>
</reference>
<protein>
    <submittedName>
        <fullName evidence="2">Uncharacterized protein</fullName>
    </submittedName>
</protein>
<gene>
    <name evidence="2" type="ORF">B0H17DRAFT_523949</name>
</gene>
<organism evidence="2 3">
    <name type="scientific">Mycena rosella</name>
    <name type="common">Pink bonnet</name>
    <name type="synonym">Agaricus rosellus</name>
    <dbReference type="NCBI Taxonomy" id="1033263"/>
    <lineage>
        <taxon>Eukaryota</taxon>
        <taxon>Fungi</taxon>
        <taxon>Dikarya</taxon>
        <taxon>Basidiomycota</taxon>
        <taxon>Agaricomycotina</taxon>
        <taxon>Agaricomycetes</taxon>
        <taxon>Agaricomycetidae</taxon>
        <taxon>Agaricales</taxon>
        <taxon>Marasmiineae</taxon>
        <taxon>Mycenaceae</taxon>
        <taxon>Mycena</taxon>
    </lineage>
</organism>
<sequence>MTIAQRTFFLILYLVLFRIIWNEWATPLASPFTLSMDGIRTFCADGLLTLCVEGPLLYMVFTAASWTFLQDSDFTILGLFCALEVCMLSWLDAFPRPCSTLTHPICIVNGIIAYQARLYESTPMPAAPLHSWPQWFHPDSIIAPWLAYAVTVRARATIFHIALSSFFATALVIIVLSRWLLLGLRLPEENGAIFVMSMRCW</sequence>
<keyword evidence="1" id="KW-0472">Membrane</keyword>
<evidence type="ECO:0000313" key="2">
    <source>
        <dbReference type="EMBL" id="KAJ7707617.1"/>
    </source>
</evidence>
<keyword evidence="1" id="KW-0812">Transmembrane</keyword>
<feature type="transmembrane region" description="Helical" evidence="1">
    <location>
        <begin position="46"/>
        <end position="69"/>
    </location>
</feature>